<dbReference type="EMBL" id="JAVKGT010000005">
    <property type="protein sequence ID" value="MDR5711070.1"/>
    <property type="molecule type" value="Genomic_DNA"/>
</dbReference>
<keyword evidence="5 7" id="KW-0472">Membrane</keyword>
<feature type="transmembrane region" description="Helical" evidence="7">
    <location>
        <begin position="167"/>
        <end position="190"/>
    </location>
</feature>
<keyword evidence="3 7" id="KW-0812">Transmembrane</keyword>
<accession>A0ABU1FQZ4</accession>
<keyword evidence="9" id="KW-1185">Reference proteome</keyword>
<keyword evidence="2" id="KW-1003">Cell membrane</keyword>
<dbReference type="InterPro" id="IPR017039">
    <property type="entry name" value="Virul_fac_BrkB"/>
</dbReference>
<comment type="subcellular location">
    <subcellularLocation>
        <location evidence="1">Cell membrane</location>
        <topology evidence="1">Multi-pass membrane protein</topology>
    </subcellularLocation>
</comment>
<feature type="transmembrane region" description="Helical" evidence="7">
    <location>
        <begin position="253"/>
        <end position="275"/>
    </location>
</feature>
<dbReference type="Pfam" id="PF03631">
    <property type="entry name" value="Virul_fac_BrkB"/>
    <property type="match status" value="1"/>
</dbReference>
<reference evidence="9" key="1">
    <citation type="submission" date="2023-07" db="EMBL/GenBank/DDBJ databases">
        <title>Description of three actinobacteria isolated from air of manufacturing shop in a pharmaceutical factory.</title>
        <authorList>
            <person name="Zhang D.-F."/>
        </authorList>
    </citation>
    <scope>NUCLEOTIDE SEQUENCE [LARGE SCALE GENOMIC DNA]</scope>
    <source>
        <strain evidence="9">CCTCC AB 207010</strain>
    </source>
</reference>
<keyword evidence="4 7" id="KW-1133">Transmembrane helix</keyword>
<name>A0ABU1FQZ4_9MICC</name>
<evidence type="ECO:0000256" key="5">
    <source>
        <dbReference type="ARBA" id="ARBA00023136"/>
    </source>
</evidence>
<evidence type="ECO:0000256" key="3">
    <source>
        <dbReference type="ARBA" id="ARBA00022692"/>
    </source>
</evidence>
<feature type="transmembrane region" description="Helical" evidence="7">
    <location>
        <begin position="322"/>
        <end position="344"/>
    </location>
</feature>
<organism evidence="8 9">
    <name type="scientific">Nesterenkonia flava</name>
    <dbReference type="NCBI Taxonomy" id="469799"/>
    <lineage>
        <taxon>Bacteria</taxon>
        <taxon>Bacillati</taxon>
        <taxon>Actinomycetota</taxon>
        <taxon>Actinomycetes</taxon>
        <taxon>Micrococcales</taxon>
        <taxon>Micrococcaceae</taxon>
        <taxon>Nesterenkonia</taxon>
    </lineage>
</organism>
<evidence type="ECO:0000256" key="6">
    <source>
        <dbReference type="SAM" id="MobiDB-lite"/>
    </source>
</evidence>
<evidence type="ECO:0000313" key="9">
    <source>
        <dbReference type="Proteomes" id="UP001260872"/>
    </source>
</evidence>
<dbReference type="NCBIfam" id="TIGR00765">
    <property type="entry name" value="yihY_not_rbn"/>
    <property type="match status" value="1"/>
</dbReference>
<dbReference type="Proteomes" id="UP001260872">
    <property type="component" value="Unassembled WGS sequence"/>
</dbReference>
<feature type="compositionally biased region" description="Basic and acidic residues" evidence="6">
    <location>
        <begin position="51"/>
        <end position="70"/>
    </location>
</feature>
<evidence type="ECO:0000256" key="4">
    <source>
        <dbReference type="ARBA" id="ARBA00022989"/>
    </source>
</evidence>
<dbReference type="RefSeq" id="WP_310536457.1">
    <property type="nucleotide sequence ID" value="NZ_BAAAOC010000024.1"/>
</dbReference>
<protein>
    <submittedName>
        <fullName evidence="8">YihY/virulence factor BrkB family protein</fullName>
    </submittedName>
</protein>
<gene>
    <name evidence="8" type="ORF">RH857_02795</name>
</gene>
<dbReference type="PANTHER" id="PTHR30213">
    <property type="entry name" value="INNER MEMBRANE PROTEIN YHJD"/>
    <property type="match status" value="1"/>
</dbReference>
<feature type="region of interest" description="Disordered" evidence="6">
    <location>
        <begin position="51"/>
        <end position="71"/>
    </location>
</feature>
<feature type="transmembrane region" description="Helical" evidence="7">
    <location>
        <begin position="211"/>
        <end position="233"/>
    </location>
</feature>
<sequence>MSDEGLKAYQARKHDDDAQDIFDETATYEDASRPGTVAAAADQPFLVKARQREEYEESHRSHKDERKPDVPPKLTKASWRYSFKRTLSEFGRDQCTDLAAALTYYAVLSIFPALIALVSILSLVGEADRSQAFFMDTVREMTGGGEDNDIVNTAELVLSNITAAQGAGLGLALGILTAIWTASNYVNAFSRAMNRIWEVEEGRSVLKLRPLLYGVTVALIVLVALAAVMLVVSGPLAEAIGNTVGLGETAVTVWNWASPVVLLILAAGGIALLYYCTPNIRQPGASWISAGALLAIIVMIITTVGVAIYVMNFANYEATYGALAGIIIFLFWIYIMNLVLLFGAEFDAELERSRQLQAGIEAERTIMLPPRETKGLEKKNAKYEQLIAAAQALRMSRGETSDPEDVWRR</sequence>
<dbReference type="PANTHER" id="PTHR30213:SF0">
    <property type="entry name" value="UPF0761 MEMBRANE PROTEIN YIHY"/>
    <property type="match status" value="1"/>
</dbReference>
<proteinExistence type="predicted"/>
<evidence type="ECO:0000313" key="8">
    <source>
        <dbReference type="EMBL" id="MDR5711070.1"/>
    </source>
</evidence>
<comment type="caution">
    <text evidence="8">The sequence shown here is derived from an EMBL/GenBank/DDBJ whole genome shotgun (WGS) entry which is preliminary data.</text>
</comment>
<evidence type="ECO:0000256" key="1">
    <source>
        <dbReference type="ARBA" id="ARBA00004651"/>
    </source>
</evidence>
<feature type="transmembrane region" description="Helical" evidence="7">
    <location>
        <begin position="102"/>
        <end position="125"/>
    </location>
</feature>
<feature type="transmembrane region" description="Helical" evidence="7">
    <location>
        <begin position="287"/>
        <end position="310"/>
    </location>
</feature>
<evidence type="ECO:0000256" key="2">
    <source>
        <dbReference type="ARBA" id="ARBA00022475"/>
    </source>
</evidence>
<evidence type="ECO:0000256" key="7">
    <source>
        <dbReference type="SAM" id="Phobius"/>
    </source>
</evidence>